<reference evidence="1 2" key="1">
    <citation type="journal article" date="2023" name="G3 (Bethesda)">
        <title>A haplotype-resolved chromosome-scale genome for Quercus rubra L. provides insights into the genetics of adaptive traits for red oak species.</title>
        <authorList>
            <person name="Kapoor B."/>
            <person name="Jenkins J."/>
            <person name="Schmutz J."/>
            <person name="Zhebentyayeva T."/>
            <person name="Kuelheim C."/>
            <person name="Coggeshall M."/>
            <person name="Heim C."/>
            <person name="Lasky J.R."/>
            <person name="Leites L."/>
            <person name="Islam-Faridi N."/>
            <person name="Romero-Severson J."/>
            <person name="DeLeo V.L."/>
            <person name="Lucas S.M."/>
            <person name="Lazic D."/>
            <person name="Gailing O."/>
            <person name="Carlson J."/>
            <person name="Staton M."/>
        </authorList>
    </citation>
    <scope>NUCLEOTIDE SEQUENCE [LARGE SCALE GENOMIC DNA]</scope>
    <source>
        <strain evidence="1">Pseudo-F2</strain>
    </source>
</reference>
<sequence length="107" mass="12467">MQKKSNGNSEETCFKVVFRWRHISSKFDQDVLIFFNGGYKLRSEESSSLTKFWAIEEEPKSNPSLKVEPIPKFGRPKRKSEPYDVILFGCSILDGKEMWLVSSRTRT</sequence>
<keyword evidence="2" id="KW-1185">Reference proteome</keyword>
<dbReference type="Proteomes" id="UP001324115">
    <property type="component" value="Unassembled WGS sequence"/>
</dbReference>
<comment type="caution">
    <text evidence="1">The sequence shown here is derived from an EMBL/GenBank/DDBJ whole genome shotgun (WGS) entry which is preliminary data.</text>
</comment>
<evidence type="ECO:0000313" key="1">
    <source>
        <dbReference type="EMBL" id="KAK4594861.1"/>
    </source>
</evidence>
<gene>
    <name evidence="1" type="ORF">RGQ29_018548</name>
</gene>
<organism evidence="1 2">
    <name type="scientific">Quercus rubra</name>
    <name type="common">Northern red oak</name>
    <name type="synonym">Quercus borealis</name>
    <dbReference type="NCBI Taxonomy" id="3512"/>
    <lineage>
        <taxon>Eukaryota</taxon>
        <taxon>Viridiplantae</taxon>
        <taxon>Streptophyta</taxon>
        <taxon>Embryophyta</taxon>
        <taxon>Tracheophyta</taxon>
        <taxon>Spermatophyta</taxon>
        <taxon>Magnoliopsida</taxon>
        <taxon>eudicotyledons</taxon>
        <taxon>Gunneridae</taxon>
        <taxon>Pentapetalae</taxon>
        <taxon>rosids</taxon>
        <taxon>fabids</taxon>
        <taxon>Fagales</taxon>
        <taxon>Fagaceae</taxon>
        <taxon>Quercus</taxon>
    </lineage>
</organism>
<protein>
    <submittedName>
        <fullName evidence="1">Uncharacterized protein</fullName>
    </submittedName>
</protein>
<accession>A0AAN7FQF6</accession>
<name>A0AAN7FQF6_QUERU</name>
<proteinExistence type="predicted"/>
<dbReference type="EMBL" id="JAXUIC010000004">
    <property type="protein sequence ID" value="KAK4594861.1"/>
    <property type="molecule type" value="Genomic_DNA"/>
</dbReference>
<dbReference type="AlphaFoldDB" id="A0AAN7FQF6"/>
<evidence type="ECO:0000313" key="2">
    <source>
        <dbReference type="Proteomes" id="UP001324115"/>
    </source>
</evidence>